<evidence type="ECO:0000313" key="3">
    <source>
        <dbReference type="Proteomes" id="UP000256690"/>
    </source>
</evidence>
<proteinExistence type="predicted"/>
<name>A0A3D8SIB8_9EURO</name>
<dbReference type="EMBL" id="PVWQ01000003">
    <property type="protein sequence ID" value="RDW86079.1"/>
    <property type="molecule type" value="Genomic_DNA"/>
</dbReference>
<organism evidence="2 3">
    <name type="scientific">Aspergillus mulundensis</name>
    <dbReference type="NCBI Taxonomy" id="1810919"/>
    <lineage>
        <taxon>Eukaryota</taxon>
        <taxon>Fungi</taxon>
        <taxon>Dikarya</taxon>
        <taxon>Ascomycota</taxon>
        <taxon>Pezizomycotina</taxon>
        <taxon>Eurotiomycetes</taxon>
        <taxon>Eurotiomycetidae</taxon>
        <taxon>Eurotiales</taxon>
        <taxon>Aspergillaceae</taxon>
        <taxon>Aspergillus</taxon>
        <taxon>Aspergillus subgen. Nidulantes</taxon>
    </lineage>
</organism>
<keyword evidence="3" id="KW-1185">Reference proteome</keyword>
<evidence type="ECO:0000256" key="1">
    <source>
        <dbReference type="SAM" id="MobiDB-lite"/>
    </source>
</evidence>
<dbReference type="Proteomes" id="UP000256690">
    <property type="component" value="Unassembled WGS sequence"/>
</dbReference>
<protein>
    <submittedName>
        <fullName evidence="2">Uncharacterized protein</fullName>
    </submittedName>
</protein>
<dbReference type="AlphaFoldDB" id="A0A3D8SIB8"/>
<sequence>MSEPSENQPAGVKRKIDDMVCASDRVEEMGKAFKRIKAEVDNVAEIAVSFVDAMELCLEDIKKKNTDPLDCETGISKPAEEAITCAELKVESENVTSPAPADRVVIEISDSETDNEDGNGKRNHGLAGRRVVIDISDEEPGEEDDDSNDDNDKENRHSTGLKRLPFDPVRDAAASMDNDEEDKESVDPALLTRLPFDPILPLNLLTQGFAEEDVTDAAVTSNRVVSGGKVKPGYTPQEFSEGVKSEKQDSKVALVPASFIYVSSDDESSNVKKDSKAIRGGDKNKPCDTLIDLTLAVESENEDTSEAPVPGPFIYISDDESDLKKESPPSPIQPTSSPLSFAFSPEMDRETKLVLATIQLQTNTIDVFPRMIDAAMAITDEIEGLKTSESTKPRLTLKLNPASRPTARSPSLSSNDTAIEDIVQKIAQAERTLAQKVSKSKMVNLSIRQKLAAMPDLRPQVEAMTNNTPFSLTRAQADRAVKAANEGIAALGVRHLPPFRSIIQVKSLNLYCV</sequence>
<feature type="region of interest" description="Disordered" evidence="1">
    <location>
        <begin position="319"/>
        <end position="338"/>
    </location>
</feature>
<gene>
    <name evidence="2" type="ORF">DSM5745_02721</name>
</gene>
<feature type="compositionally biased region" description="Acidic residues" evidence="1">
    <location>
        <begin position="135"/>
        <end position="152"/>
    </location>
</feature>
<evidence type="ECO:0000313" key="2">
    <source>
        <dbReference type="EMBL" id="RDW86079.1"/>
    </source>
</evidence>
<accession>A0A3D8SIB8</accession>
<dbReference type="RefSeq" id="XP_026605603.1">
    <property type="nucleotide sequence ID" value="XM_026744737.1"/>
</dbReference>
<comment type="caution">
    <text evidence="2">The sequence shown here is derived from an EMBL/GenBank/DDBJ whole genome shotgun (WGS) entry which is preliminary data.</text>
</comment>
<dbReference type="GeneID" id="38113091"/>
<reference evidence="2 3" key="1">
    <citation type="journal article" date="2018" name="IMA Fungus">
        <title>IMA Genome-F 9: Draft genome sequence of Annulohypoxylon stygium, Aspergillus mulundensis, Berkeleyomyces basicola (syn. Thielaviopsis basicola), Ceratocystis smalleyi, two Cercospora beticola strains, Coleophoma cylindrospora, Fusarium fracticaudum, Phialophora cf. hyalina, and Morchella septimelata.</title>
        <authorList>
            <person name="Wingfield B.D."/>
            <person name="Bills G.F."/>
            <person name="Dong Y."/>
            <person name="Huang W."/>
            <person name="Nel W.J."/>
            <person name="Swalarsk-Parry B.S."/>
            <person name="Vaghefi N."/>
            <person name="Wilken P.M."/>
            <person name="An Z."/>
            <person name="de Beer Z.W."/>
            <person name="De Vos L."/>
            <person name="Chen L."/>
            <person name="Duong T.A."/>
            <person name="Gao Y."/>
            <person name="Hammerbacher A."/>
            <person name="Kikkert J.R."/>
            <person name="Li Y."/>
            <person name="Li H."/>
            <person name="Li K."/>
            <person name="Li Q."/>
            <person name="Liu X."/>
            <person name="Ma X."/>
            <person name="Naidoo K."/>
            <person name="Pethybridge S.J."/>
            <person name="Sun J."/>
            <person name="Steenkamp E.T."/>
            <person name="van der Nest M.A."/>
            <person name="van Wyk S."/>
            <person name="Wingfield M.J."/>
            <person name="Xiong C."/>
            <person name="Yue Q."/>
            <person name="Zhang X."/>
        </authorList>
    </citation>
    <scope>NUCLEOTIDE SEQUENCE [LARGE SCALE GENOMIC DNA]</scope>
    <source>
        <strain evidence="2 3">DSM 5745</strain>
    </source>
</reference>
<feature type="region of interest" description="Disordered" evidence="1">
    <location>
        <begin position="108"/>
        <end position="183"/>
    </location>
</feature>